<reference evidence="1 2" key="1">
    <citation type="submission" date="2018-08" db="EMBL/GenBank/DDBJ databases">
        <title>Whole Genome Sequences of Two Pseudoalteromonas piscicida Strains, DE1-A and DE2-A, which Exhibit Strong Antibacterial Activity against Vibrio vulnificus.</title>
        <authorList>
            <person name="Richards G.P."/>
            <person name="Needleman D.S."/>
            <person name="Watson M.A."/>
            <person name="Polson S.W."/>
        </authorList>
    </citation>
    <scope>NUCLEOTIDE SEQUENCE [LARGE SCALE GENOMIC DNA]</scope>
    <source>
        <strain evidence="1 2">DE2-A</strain>
    </source>
</reference>
<evidence type="ECO:0000313" key="1">
    <source>
        <dbReference type="EMBL" id="AXR02978.1"/>
    </source>
</evidence>
<dbReference type="Proteomes" id="UP000258102">
    <property type="component" value="Chromosome 1"/>
</dbReference>
<proteinExistence type="predicted"/>
<protein>
    <submittedName>
        <fullName evidence="1">Uncharacterized protein</fullName>
    </submittedName>
</protein>
<accession>A0AAD0RQV5</accession>
<sequence>MLVQEIDTIKLNRSRNISYFVPNNIGMLMSVSAKASRLAKEIYDGKFKSPTYELDVTKLIGDKKKQ</sequence>
<evidence type="ECO:0000313" key="2">
    <source>
        <dbReference type="Proteomes" id="UP000258102"/>
    </source>
</evidence>
<dbReference type="EMBL" id="CP031761">
    <property type="protein sequence ID" value="AXR02978.1"/>
    <property type="molecule type" value="Genomic_DNA"/>
</dbReference>
<gene>
    <name evidence="1" type="ORF">D0511_13545</name>
</gene>
<name>A0AAD0RQV5_PSEO7</name>
<organism evidence="1 2">
    <name type="scientific">Pseudoalteromonas piscicida</name>
    <dbReference type="NCBI Taxonomy" id="43662"/>
    <lineage>
        <taxon>Bacteria</taxon>
        <taxon>Pseudomonadati</taxon>
        <taxon>Pseudomonadota</taxon>
        <taxon>Gammaproteobacteria</taxon>
        <taxon>Alteromonadales</taxon>
        <taxon>Pseudoalteromonadaceae</taxon>
        <taxon>Pseudoalteromonas</taxon>
    </lineage>
</organism>
<dbReference type="AlphaFoldDB" id="A0AAD0RQV5"/>